<evidence type="ECO:0000313" key="2">
    <source>
        <dbReference type="EMBL" id="EKE26748.1"/>
    </source>
</evidence>
<proteinExistence type="predicted"/>
<name>K2FUY6_9BACT</name>
<protein>
    <submittedName>
        <fullName evidence="2">Uncharacterized protein</fullName>
    </submittedName>
</protein>
<comment type="caution">
    <text evidence="2">The sequence shown here is derived from an EMBL/GenBank/DDBJ whole genome shotgun (WGS) entry which is preliminary data.</text>
</comment>
<organism evidence="2">
    <name type="scientific">uncultured bacterium</name>
    <name type="common">gcode 4</name>
    <dbReference type="NCBI Taxonomy" id="1234023"/>
    <lineage>
        <taxon>Bacteria</taxon>
        <taxon>environmental samples</taxon>
    </lineage>
</organism>
<reference evidence="2" key="1">
    <citation type="journal article" date="2012" name="Science">
        <title>Fermentation, hydrogen, and sulfur metabolism in multiple uncultivated bacterial phyla.</title>
        <authorList>
            <person name="Wrighton K.C."/>
            <person name="Thomas B.C."/>
            <person name="Sharon I."/>
            <person name="Miller C.S."/>
            <person name="Castelle C.J."/>
            <person name="VerBerkmoes N.C."/>
            <person name="Wilkins M.J."/>
            <person name="Hettich R.L."/>
            <person name="Lipton M.S."/>
            <person name="Williams K.H."/>
            <person name="Long P.E."/>
            <person name="Banfield J.F."/>
        </authorList>
    </citation>
    <scope>NUCLEOTIDE SEQUENCE [LARGE SCALE GENOMIC DNA]</scope>
</reference>
<dbReference type="EMBL" id="AMFJ01000680">
    <property type="protein sequence ID" value="EKE26748.1"/>
    <property type="molecule type" value="Genomic_DNA"/>
</dbReference>
<dbReference type="AlphaFoldDB" id="K2FUY6"/>
<keyword evidence="1" id="KW-0694">RNA-binding</keyword>
<sequence length="352" mass="41631">MGTWYPNKTTEDNVIRWHISNEKSIADIWKNLKLKRMKKWDELNSILKEISGNDKIVADELFVEKFIWEIFSRLNITHENKYNVLCNIIDFLLNLWIYLTKSTIRFIFKELEEKWLKISFVKILLINLELKEKEEKNSEILKKTKTPTICERFLNWEPFQIIIEKNVISLESKIHTYFNWVTGKSPDVDISELTEKKIKLKKGHVESKRNDLENEKTKRIISTTAGKIDRLINLNKFDIALKMAEWLKIDFPNNTEVFSILRKIRNLTKKTISQDSSNHWLEDLNKIISKTFKISKSDAKLLIENGKIIVNDIDALYLESFDPTNYIMETTFNNKSVKNVLKSIKEKSIVNN</sequence>
<evidence type="ECO:0000256" key="1">
    <source>
        <dbReference type="PROSITE-ProRule" id="PRU00182"/>
    </source>
</evidence>
<dbReference type="PROSITE" id="PS50889">
    <property type="entry name" value="S4"/>
    <property type="match status" value="1"/>
</dbReference>
<dbReference type="GO" id="GO:0003723">
    <property type="term" value="F:RNA binding"/>
    <property type="evidence" value="ECO:0007669"/>
    <property type="project" value="UniProtKB-KW"/>
</dbReference>
<accession>K2FUY6</accession>
<gene>
    <name evidence="2" type="ORF">ACD_4C00164G0003</name>
</gene>